<evidence type="ECO:0000256" key="1">
    <source>
        <dbReference type="ARBA" id="ARBA00023015"/>
    </source>
</evidence>
<feature type="DNA-binding region" description="H-T-H motif" evidence="4">
    <location>
        <begin position="13"/>
        <end position="32"/>
    </location>
</feature>
<evidence type="ECO:0000313" key="6">
    <source>
        <dbReference type="EMBL" id="QRQ92550.1"/>
    </source>
</evidence>
<dbReference type="InterPro" id="IPR009057">
    <property type="entry name" value="Homeodomain-like_sf"/>
</dbReference>
<gene>
    <name evidence="6" type="ORF">JTE92_03750</name>
</gene>
<dbReference type="Gene3D" id="1.10.357.10">
    <property type="entry name" value="Tetracycline Repressor, domain 2"/>
    <property type="match status" value="1"/>
</dbReference>
<dbReference type="SUPFAM" id="SSF48498">
    <property type="entry name" value="Tetracyclin repressor-like, C-terminal domain"/>
    <property type="match status" value="1"/>
</dbReference>
<dbReference type="PANTHER" id="PTHR47506">
    <property type="entry name" value="TRANSCRIPTIONAL REGULATORY PROTEIN"/>
    <property type="match status" value="1"/>
</dbReference>
<dbReference type="SUPFAM" id="SSF46689">
    <property type="entry name" value="Homeodomain-like"/>
    <property type="match status" value="1"/>
</dbReference>
<dbReference type="Pfam" id="PF16925">
    <property type="entry name" value="TetR_C_13"/>
    <property type="match status" value="1"/>
</dbReference>
<keyword evidence="3" id="KW-0804">Transcription</keyword>
<keyword evidence="2 4" id="KW-0238">DNA-binding</keyword>
<accession>A0ABX7HQ01</accession>
<dbReference type="InterPro" id="IPR001647">
    <property type="entry name" value="HTH_TetR"/>
</dbReference>
<keyword evidence="1" id="KW-0805">Transcription regulation</keyword>
<dbReference type="PANTHER" id="PTHR47506:SF6">
    <property type="entry name" value="HTH-TYPE TRANSCRIPTIONAL REPRESSOR NEMR"/>
    <property type="match status" value="1"/>
</dbReference>
<proteinExistence type="predicted"/>
<reference evidence="6 7" key="1">
    <citation type="submission" date="2021-02" db="EMBL/GenBank/DDBJ databases">
        <title>Complete Genome Sequence of Cupriavidus oxalaticus Strain Ox1, a Soil Oxalate-Degrading Species.</title>
        <authorList>
            <person name="Palmieri F."/>
            <person name="Udriet P."/>
            <person name="Deuasquier M."/>
            <person name="Beaudoing E."/>
            <person name="Johnson S.L."/>
            <person name="Davenport K.W."/>
            <person name="Chain P.S."/>
            <person name="Bindschedler S."/>
            <person name="Junier P."/>
        </authorList>
    </citation>
    <scope>NUCLEOTIDE SEQUENCE [LARGE SCALE GENOMIC DNA]</scope>
    <source>
        <strain evidence="6 7">Ox1</strain>
    </source>
</reference>
<dbReference type="Pfam" id="PF00440">
    <property type="entry name" value="TetR_N"/>
    <property type="match status" value="1"/>
</dbReference>
<dbReference type="InterPro" id="IPR011075">
    <property type="entry name" value="TetR_C"/>
</dbReference>
<dbReference type="EMBL" id="CP069811">
    <property type="protein sequence ID" value="QRQ92550.1"/>
    <property type="molecule type" value="Genomic_DNA"/>
</dbReference>
<dbReference type="Proteomes" id="UP000623307">
    <property type="component" value="Chromosome 1"/>
</dbReference>
<feature type="domain" description="HTH tetR-type" evidence="5">
    <location>
        <begin position="1"/>
        <end position="50"/>
    </location>
</feature>
<evidence type="ECO:0000256" key="3">
    <source>
        <dbReference type="ARBA" id="ARBA00023163"/>
    </source>
</evidence>
<dbReference type="PROSITE" id="PS50977">
    <property type="entry name" value="HTH_TETR_2"/>
    <property type="match status" value="1"/>
</dbReference>
<protein>
    <submittedName>
        <fullName evidence="6">TetR/AcrR family transcriptional regulator</fullName>
    </submittedName>
</protein>
<keyword evidence="7" id="KW-1185">Reference proteome</keyword>
<sequence>MALVCEKGIAGLTLGEVGERAGYSRGLAAHHYGHKEKLLVALVEQIGKDVRDVRQQVANWAPGLESVLGIVGFYVGRHPSLDTTLRALHVLLSESVVTRGAVADALDRLNRESVAILEGHIRRGIEAGNIRADVDPVAESVAIIGAMRGVSAQYLFGMSDASARAVRNALVETLRRGLRREPG</sequence>
<evidence type="ECO:0000256" key="2">
    <source>
        <dbReference type="ARBA" id="ARBA00023125"/>
    </source>
</evidence>
<evidence type="ECO:0000259" key="5">
    <source>
        <dbReference type="PROSITE" id="PS50977"/>
    </source>
</evidence>
<evidence type="ECO:0000256" key="4">
    <source>
        <dbReference type="PROSITE-ProRule" id="PRU00335"/>
    </source>
</evidence>
<evidence type="ECO:0000313" key="7">
    <source>
        <dbReference type="Proteomes" id="UP000623307"/>
    </source>
</evidence>
<organism evidence="6 7">
    <name type="scientific">Cupriavidus oxalaticus</name>
    <dbReference type="NCBI Taxonomy" id="96344"/>
    <lineage>
        <taxon>Bacteria</taxon>
        <taxon>Pseudomonadati</taxon>
        <taxon>Pseudomonadota</taxon>
        <taxon>Betaproteobacteria</taxon>
        <taxon>Burkholderiales</taxon>
        <taxon>Burkholderiaceae</taxon>
        <taxon>Cupriavidus</taxon>
    </lineage>
</organism>
<dbReference type="InterPro" id="IPR036271">
    <property type="entry name" value="Tet_transcr_reg_TetR-rel_C_sf"/>
</dbReference>
<name>A0ABX7HQ01_9BURK</name>